<feature type="binding site" evidence="1">
    <location>
        <position position="141"/>
    </location>
    <ligand>
        <name>Ni(2+)</name>
        <dbReference type="ChEBI" id="CHEBI:49786"/>
    </ligand>
</feature>
<comment type="function">
    <text evidence="1">Catalyzes 2 different reactions between oxygene and the acireductone 1,2-dihydroxy-3-keto-5-methylthiopentene (DHK-MTPene) depending upon the metal bound in the active site. Fe-containing acireductone dioxygenase (Fe-ARD) produces formate and 2-keto-4-methylthiobutyrate (KMTB), the alpha-ketoacid precursor of methionine in the methionine recycle pathway. Ni-containing acireductone dioxygenase (Ni-ARD) produces methylthiopropionate, carbon monoxide and formate, and does not lie on the methionine recycle pathway.</text>
</comment>
<dbReference type="AlphaFoldDB" id="A0A1M5N8C0"/>
<accession>A0A1M5N8C0</accession>
<sequence>MSILSVYHQSTPEQPLKVLTHHEDIAVTLAEAGMHLERWQASSVIAPNASDEALIAAYMPQIDRLMNERGYASMDVLSLTRDQSRLTKPHVQELEECALPGDQVHLFVAGYGLFNLHVEDKVYAVLCEKGDLILIPAGVRHWFDKGECPHLIAICLFNNPQARVPQYTGDDIASRFPRLDD</sequence>
<dbReference type="InterPro" id="IPR023956">
    <property type="entry name" value="ARD_bac"/>
</dbReference>
<keyword evidence="1 2" id="KW-0223">Dioxygenase</keyword>
<dbReference type="RefSeq" id="WP_073300160.1">
    <property type="nucleotide sequence ID" value="NZ_FQXA01000002.1"/>
</dbReference>
<keyword evidence="1" id="KW-0560">Oxidoreductase</keyword>
<name>A0A1M5N8C0_9GAMM</name>
<gene>
    <name evidence="1" type="primary">mtnD</name>
    <name evidence="2" type="ORF">SAMN02744645_1718</name>
</gene>
<dbReference type="InterPro" id="IPR004313">
    <property type="entry name" value="ARD"/>
</dbReference>
<dbReference type="GO" id="GO:0019509">
    <property type="term" value="P:L-methionine salvage from methylthioadenosine"/>
    <property type="evidence" value="ECO:0007669"/>
    <property type="project" value="UniProtKB-UniRule"/>
</dbReference>
<keyword evidence="1" id="KW-0408">Iron</keyword>
<keyword evidence="1" id="KW-0028">Amino-acid biosynthesis</keyword>
<feature type="binding site" evidence="1">
    <location>
        <position position="141"/>
    </location>
    <ligand>
        <name>Fe(2+)</name>
        <dbReference type="ChEBI" id="CHEBI:29033"/>
    </ligand>
</feature>
<dbReference type="InterPro" id="IPR011051">
    <property type="entry name" value="RmlC_Cupin_sf"/>
</dbReference>
<proteinExistence type="inferred from homology"/>
<dbReference type="GO" id="GO:0019284">
    <property type="term" value="P:L-methionine salvage from S-adenosylmethionine"/>
    <property type="evidence" value="ECO:0007669"/>
    <property type="project" value="InterPro"/>
</dbReference>
<dbReference type="SUPFAM" id="SSF51182">
    <property type="entry name" value="RmlC-like cupins"/>
    <property type="match status" value="1"/>
</dbReference>
<dbReference type="EC" id="1.13.11.53" evidence="1"/>
<reference evidence="2 3" key="1">
    <citation type="submission" date="2016-11" db="EMBL/GenBank/DDBJ databases">
        <authorList>
            <person name="Jaros S."/>
            <person name="Januszkiewicz K."/>
            <person name="Wedrychowicz H."/>
        </authorList>
    </citation>
    <scope>NUCLEOTIDE SEQUENCE [LARGE SCALE GENOMIC DNA]</scope>
    <source>
        <strain evidence="2 3">DSM 18231</strain>
    </source>
</reference>
<dbReference type="InterPro" id="IPR014710">
    <property type="entry name" value="RmlC-like_jellyroll"/>
</dbReference>
<evidence type="ECO:0000256" key="1">
    <source>
        <dbReference type="HAMAP-Rule" id="MF_01682"/>
    </source>
</evidence>
<dbReference type="GO" id="GO:0016151">
    <property type="term" value="F:nickel cation binding"/>
    <property type="evidence" value="ECO:0007669"/>
    <property type="project" value="UniProtKB-UniRule"/>
</dbReference>
<comment type="cofactor">
    <cofactor evidence="1">
        <name>Ni(2+)</name>
        <dbReference type="ChEBI" id="CHEBI:49786"/>
    </cofactor>
    <text evidence="1">Binds 1 nickel ion per monomer.</text>
</comment>
<keyword evidence="1" id="KW-0533">Nickel</keyword>
<evidence type="ECO:0000313" key="3">
    <source>
        <dbReference type="Proteomes" id="UP000184000"/>
    </source>
</evidence>
<dbReference type="EMBL" id="FQXA01000002">
    <property type="protein sequence ID" value="SHG85741.1"/>
    <property type="molecule type" value="Genomic_DNA"/>
</dbReference>
<dbReference type="Gene3D" id="2.60.120.10">
    <property type="entry name" value="Jelly Rolls"/>
    <property type="match status" value="1"/>
</dbReference>
<dbReference type="GO" id="GO:0005506">
    <property type="term" value="F:iron ion binding"/>
    <property type="evidence" value="ECO:0007669"/>
    <property type="project" value="UniProtKB-UniRule"/>
</dbReference>
<feature type="site" description="May play a role in transmitting local conformational changes" evidence="1">
    <location>
        <position position="102"/>
    </location>
</feature>
<protein>
    <recommendedName>
        <fullName evidence="1">Acireductone dioxygenase</fullName>
    </recommendedName>
    <alternativeName>
        <fullName evidence="1">1,2-dihydroxy-3-keto-5-methylthiopentene dioxygenase</fullName>
        <shortName evidence="1">DHK-MTPene dioxygenase</shortName>
    </alternativeName>
    <alternativeName>
        <fullName evidence="1">Acireductone dioxygenase (Fe(2+)-requiring)</fullName>
        <shortName evidence="1">ARD'</shortName>
        <shortName evidence="1">Fe-ARD</shortName>
        <ecNumber evidence="1">1.13.11.54</ecNumber>
    </alternativeName>
    <alternativeName>
        <fullName evidence="1">Acireductone dioxygenase (Ni(2+)-requiring)</fullName>
        <shortName evidence="1">ARD</shortName>
        <shortName evidence="1">Ni-ARD</shortName>
        <ecNumber evidence="1">1.13.11.53</ecNumber>
    </alternativeName>
</protein>
<dbReference type="Proteomes" id="UP000184000">
    <property type="component" value="Unassembled WGS sequence"/>
</dbReference>
<dbReference type="UniPathway" id="UPA00904">
    <property type="reaction ID" value="UER00878"/>
</dbReference>
<organism evidence="2 3">
    <name type="scientific">Stutzerimonas xanthomarina DSM 18231</name>
    <dbReference type="NCBI Taxonomy" id="1403346"/>
    <lineage>
        <taxon>Bacteria</taxon>
        <taxon>Pseudomonadati</taxon>
        <taxon>Pseudomonadota</taxon>
        <taxon>Gammaproteobacteria</taxon>
        <taxon>Pseudomonadales</taxon>
        <taxon>Pseudomonadaceae</taxon>
        <taxon>Stutzerimonas</taxon>
    </lineage>
</organism>
<dbReference type="GO" id="GO:0010308">
    <property type="term" value="F:acireductone dioxygenase (Ni2+-requiring) activity"/>
    <property type="evidence" value="ECO:0007669"/>
    <property type="project" value="UniProtKB-UniRule"/>
</dbReference>
<comment type="catalytic activity">
    <reaction evidence="1">
        <text>1,2-dihydroxy-5-(methylsulfanyl)pent-1-en-3-one + O2 = 3-(methylsulfanyl)propanoate + CO + formate + 2 H(+)</text>
        <dbReference type="Rhea" id="RHEA:14161"/>
        <dbReference type="ChEBI" id="CHEBI:15378"/>
        <dbReference type="ChEBI" id="CHEBI:15379"/>
        <dbReference type="ChEBI" id="CHEBI:15740"/>
        <dbReference type="ChEBI" id="CHEBI:17245"/>
        <dbReference type="ChEBI" id="CHEBI:49016"/>
        <dbReference type="ChEBI" id="CHEBI:49252"/>
        <dbReference type="EC" id="1.13.11.53"/>
    </reaction>
</comment>
<dbReference type="CDD" id="cd02232">
    <property type="entry name" value="cupin_ARD"/>
    <property type="match status" value="1"/>
</dbReference>
<dbReference type="GO" id="GO:0010309">
    <property type="term" value="F:acireductone dioxygenase [iron(II)-requiring] activity"/>
    <property type="evidence" value="ECO:0007669"/>
    <property type="project" value="UniProtKB-UniRule"/>
</dbReference>
<dbReference type="HAMAP" id="MF_01682">
    <property type="entry name" value="Salvage_MtnD"/>
    <property type="match status" value="1"/>
</dbReference>
<comment type="cofactor">
    <cofactor evidence="1">
        <name>Fe(2+)</name>
        <dbReference type="ChEBI" id="CHEBI:29033"/>
    </cofactor>
    <text evidence="1">Binds 1 Fe(2+) cation per monomer.</text>
</comment>
<keyword evidence="1" id="KW-0479">Metal-binding</keyword>
<comment type="similarity">
    <text evidence="1">Belongs to the acireductone dioxygenase (ARD) family.</text>
</comment>
<evidence type="ECO:0000313" key="2">
    <source>
        <dbReference type="EMBL" id="SHG85741.1"/>
    </source>
</evidence>
<comment type="pathway">
    <text evidence="1">Amino-acid biosynthesis; L-methionine biosynthesis via salvage pathway; L-methionine from S-methyl-5-thio-alpha-D-ribose 1-phosphate: step 5/6.</text>
</comment>
<dbReference type="GeneID" id="98637913"/>
<feature type="site" description="May play a role in metal incorporation in vivo" evidence="1">
    <location>
        <position position="96"/>
    </location>
</feature>
<dbReference type="EC" id="1.13.11.54" evidence="1"/>
<dbReference type="Pfam" id="PF03079">
    <property type="entry name" value="ARD"/>
    <property type="match status" value="1"/>
</dbReference>
<keyword evidence="1" id="KW-0486">Methionine biosynthesis</keyword>
<comment type="subunit">
    <text evidence="1">Monomer.</text>
</comment>
<comment type="caution">
    <text evidence="1">Lacks conserved residue(s) required for the propagation of feature annotation.</text>
</comment>
<comment type="catalytic activity">
    <reaction evidence="1">
        <text>1,2-dihydroxy-5-(methylsulfanyl)pent-1-en-3-one + O2 = 4-methylsulfanyl-2-oxobutanoate + formate + 2 H(+)</text>
        <dbReference type="Rhea" id="RHEA:24504"/>
        <dbReference type="ChEBI" id="CHEBI:15378"/>
        <dbReference type="ChEBI" id="CHEBI:15379"/>
        <dbReference type="ChEBI" id="CHEBI:15740"/>
        <dbReference type="ChEBI" id="CHEBI:16723"/>
        <dbReference type="ChEBI" id="CHEBI:49252"/>
        <dbReference type="EC" id="1.13.11.54"/>
    </reaction>
</comment>